<accession>A0ABR0BMB3</accession>
<proteinExistence type="predicted"/>
<gene>
    <name evidence="2" type="ORF">Purlil1_10525</name>
</gene>
<keyword evidence="3" id="KW-1185">Reference proteome</keyword>
<dbReference type="Proteomes" id="UP001287286">
    <property type="component" value="Unassembled WGS sequence"/>
</dbReference>
<evidence type="ECO:0000256" key="1">
    <source>
        <dbReference type="SAM" id="MobiDB-lite"/>
    </source>
</evidence>
<feature type="region of interest" description="Disordered" evidence="1">
    <location>
        <begin position="362"/>
        <end position="384"/>
    </location>
</feature>
<reference evidence="2 3" key="1">
    <citation type="journal article" date="2024" name="Microbiol. Resour. Announc.">
        <title>Genome annotations for the ascomycete fungi Trichoderma harzianum, Trichoderma aggressivum, and Purpureocillium lilacinum.</title>
        <authorList>
            <person name="Beijen E.P.W."/>
            <person name="Ohm R.A."/>
        </authorList>
    </citation>
    <scope>NUCLEOTIDE SEQUENCE [LARGE SCALE GENOMIC DNA]</scope>
    <source>
        <strain evidence="2 3">CBS 150709</strain>
    </source>
</reference>
<comment type="caution">
    <text evidence="2">The sequence shown here is derived from an EMBL/GenBank/DDBJ whole genome shotgun (WGS) entry which is preliminary data.</text>
</comment>
<evidence type="ECO:0000313" key="2">
    <source>
        <dbReference type="EMBL" id="KAK4084028.1"/>
    </source>
</evidence>
<protein>
    <submittedName>
        <fullName evidence="2">Uncharacterized protein</fullName>
    </submittedName>
</protein>
<dbReference type="EMBL" id="JAWRVI010000054">
    <property type="protein sequence ID" value="KAK4084028.1"/>
    <property type="molecule type" value="Genomic_DNA"/>
</dbReference>
<organism evidence="2 3">
    <name type="scientific">Purpureocillium lilacinum</name>
    <name type="common">Paecilomyces lilacinus</name>
    <dbReference type="NCBI Taxonomy" id="33203"/>
    <lineage>
        <taxon>Eukaryota</taxon>
        <taxon>Fungi</taxon>
        <taxon>Dikarya</taxon>
        <taxon>Ascomycota</taxon>
        <taxon>Pezizomycotina</taxon>
        <taxon>Sordariomycetes</taxon>
        <taxon>Hypocreomycetidae</taxon>
        <taxon>Hypocreales</taxon>
        <taxon>Ophiocordycipitaceae</taxon>
        <taxon>Purpureocillium</taxon>
    </lineage>
</organism>
<feature type="region of interest" description="Disordered" evidence="1">
    <location>
        <begin position="1"/>
        <end position="57"/>
    </location>
</feature>
<name>A0ABR0BMB3_PURLI</name>
<feature type="region of interest" description="Disordered" evidence="1">
    <location>
        <begin position="262"/>
        <end position="286"/>
    </location>
</feature>
<feature type="compositionally biased region" description="Polar residues" evidence="1">
    <location>
        <begin position="262"/>
        <end position="273"/>
    </location>
</feature>
<evidence type="ECO:0000313" key="3">
    <source>
        <dbReference type="Proteomes" id="UP001287286"/>
    </source>
</evidence>
<sequence length="423" mass="45315">MPTIPQGRVSAASPPHRSPLARGGGGETKTASFQILEPRAYSQQWPRTRAPSPDRPERVALHEKLQASASPARATEPSVEVGERREPWRRIGTWCASWIRQGFGNSHSDGLSIKQGGRTAIPSNTLLETSSTMRGRDSWGRAISASIPERAAAGVVRAVSGSEADVGDVVANMSRDGTGDGRVVKWHGSGSHRVAERVGLDGVRSTLVVIRQTASRSRAAPSDQVPGTWFVAHPVGALTANLEGCQRALELEASRRTSVTFKSLSPAPGQQTRICGRPSPASKPTVCTTRVGTQARRLACTAAAEGAAGLDLNQSASSLADTNRQLSIHPLGNGMQPPGPSISRASIPKLPVQVSLSVPPPPPLRSHSANETHQYVEEQGTPVTSFARTRWRLHNKTKQNPDPPDPVPSKLNKYWWCVIPERP</sequence>